<sequence length="539" mass="56893">MSRSTLLLPLAAAGCFAQVWADGSALFGSETDSDATSAAATSSGASEGTGGPVQTVTSETPTTSSTGSLESSTTLPNVPNEPPEIVSFTVEPDTLLEAGSAEALAIVSADVVSLTLRVDGEEVWSGPPSEFAWVFHATSKAASEGTYALELVASDSEGLTASASAMLWVTLPETGTQKCVFEEDVGASWLTATVYADDALIVAGALAKPSLEATLWRLDRDSCQPQAGYPWSISQWTALPEVQPPSQIVGLALDAEGRMALAANLGSGVSRRPYIAVLSPEGALEWERLGPMGQTYSAIAAGPERFFVVGELLVGEAPPRYDGLVESYDAMGTKAWSDVLAAPLPGDSFPDDMNIYDEHPHAVLWSEDVNALVIAGERFVLADKNKRQRAIFTRYSANGAILGAWTSDGSDADEDALLSITACGDELVASGWVRNEQSTRSPATRWLDPSSDAVAKRRLDLLNSTIIQGIACDREQKFAAAASSEFTAFALGFRAGDDPFLFKLDFPDSTLKAADCDDRGFCVVGGLHGDRAWARVHHP</sequence>
<proteinExistence type="predicted"/>
<keyword evidence="4" id="KW-1185">Reference proteome</keyword>
<organism evidence="3 4">
    <name type="scientific">Nannocystis punicea</name>
    <dbReference type="NCBI Taxonomy" id="2995304"/>
    <lineage>
        <taxon>Bacteria</taxon>
        <taxon>Pseudomonadati</taxon>
        <taxon>Myxococcota</taxon>
        <taxon>Polyangia</taxon>
        <taxon>Nannocystales</taxon>
        <taxon>Nannocystaceae</taxon>
        <taxon>Nannocystis</taxon>
    </lineage>
</organism>
<accession>A0ABY7H0B2</accession>
<evidence type="ECO:0000313" key="3">
    <source>
        <dbReference type="EMBL" id="WAS92469.1"/>
    </source>
</evidence>
<feature type="chain" id="PRO_5046289792" evidence="2">
    <location>
        <begin position="22"/>
        <end position="539"/>
    </location>
</feature>
<feature type="compositionally biased region" description="Low complexity" evidence="1">
    <location>
        <begin position="35"/>
        <end position="46"/>
    </location>
</feature>
<evidence type="ECO:0000313" key="4">
    <source>
        <dbReference type="Proteomes" id="UP001164459"/>
    </source>
</evidence>
<gene>
    <name evidence="3" type="ORF">O0S08_40335</name>
</gene>
<keyword evidence="2" id="KW-0732">Signal</keyword>
<evidence type="ECO:0000256" key="2">
    <source>
        <dbReference type="SAM" id="SignalP"/>
    </source>
</evidence>
<feature type="compositionally biased region" description="Low complexity" evidence="1">
    <location>
        <begin position="57"/>
        <end position="76"/>
    </location>
</feature>
<feature type="signal peptide" evidence="2">
    <location>
        <begin position="1"/>
        <end position="21"/>
    </location>
</feature>
<dbReference type="Proteomes" id="UP001164459">
    <property type="component" value="Chromosome"/>
</dbReference>
<dbReference type="EMBL" id="CP114040">
    <property type="protein sequence ID" value="WAS92469.1"/>
    <property type="molecule type" value="Genomic_DNA"/>
</dbReference>
<dbReference type="RefSeq" id="WP_269034817.1">
    <property type="nucleotide sequence ID" value="NZ_CP114040.1"/>
</dbReference>
<feature type="region of interest" description="Disordered" evidence="1">
    <location>
        <begin position="35"/>
        <end position="84"/>
    </location>
</feature>
<dbReference type="SUPFAM" id="SSF63829">
    <property type="entry name" value="Calcium-dependent phosphotriesterase"/>
    <property type="match status" value="1"/>
</dbReference>
<name>A0ABY7H0B2_9BACT</name>
<protein>
    <submittedName>
        <fullName evidence="3">Uncharacterized protein</fullName>
    </submittedName>
</protein>
<reference evidence="3" key="1">
    <citation type="submission" date="2022-11" db="EMBL/GenBank/DDBJ databases">
        <title>Minimal conservation of predation-associated metabolite biosynthetic gene clusters underscores biosynthetic potential of Myxococcota including descriptions for ten novel species: Archangium lansinium sp. nov., Myxococcus landrumus sp. nov., Nannocystis bai.</title>
        <authorList>
            <person name="Ahearne A."/>
            <person name="Stevens C."/>
            <person name="Dowd S."/>
        </authorList>
    </citation>
    <scope>NUCLEOTIDE SEQUENCE</scope>
    <source>
        <strain evidence="3">Fl3</strain>
    </source>
</reference>
<evidence type="ECO:0000256" key="1">
    <source>
        <dbReference type="SAM" id="MobiDB-lite"/>
    </source>
</evidence>
<dbReference type="PROSITE" id="PS51257">
    <property type="entry name" value="PROKAR_LIPOPROTEIN"/>
    <property type="match status" value="1"/>
</dbReference>